<keyword evidence="3 5" id="KW-1005">Bacterial flagellum biogenesis</keyword>
<proteinExistence type="inferred from homology"/>
<keyword evidence="9" id="KW-1185">Reference proteome</keyword>
<feature type="domain" description="FlgD Tudor-like" evidence="7">
    <location>
        <begin position="90"/>
        <end position="214"/>
    </location>
</feature>
<dbReference type="Pfam" id="PF13861">
    <property type="entry name" value="FLgD_tudor"/>
    <property type="match status" value="1"/>
</dbReference>
<reference evidence="8 9" key="1">
    <citation type="submission" date="2020-08" db="EMBL/GenBank/DDBJ databases">
        <title>A Genomic Blueprint of the Chicken Gut Microbiome.</title>
        <authorList>
            <person name="Gilroy R."/>
            <person name="Ravi A."/>
            <person name="Getino M."/>
            <person name="Pursley I."/>
            <person name="Horton D.L."/>
            <person name="Alikhan N.-F."/>
            <person name="Baker D."/>
            <person name="Gharbi K."/>
            <person name="Hall N."/>
            <person name="Watson M."/>
            <person name="Adriaenssens E.M."/>
            <person name="Foster-Nyarko E."/>
            <person name="Jarju S."/>
            <person name="Secka A."/>
            <person name="Antonio M."/>
            <person name="Oren A."/>
            <person name="Chaudhuri R."/>
            <person name="La Ragione R.M."/>
            <person name="Hildebrand F."/>
            <person name="Pallen M.J."/>
        </authorList>
    </citation>
    <scope>NUCLEOTIDE SEQUENCE [LARGE SCALE GENOMIC DNA]</scope>
    <source>
        <strain evidence="8 9">Sa2CUA2</strain>
    </source>
</reference>
<feature type="domain" description="FlgD/Vpr Ig-like" evidence="6">
    <location>
        <begin position="112"/>
        <end position="173"/>
    </location>
</feature>
<dbReference type="Pfam" id="PF13860">
    <property type="entry name" value="FlgD_ig"/>
    <property type="match status" value="1"/>
</dbReference>
<dbReference type="InterPro" id="IPR025965">
    <property type="entry name" value="FlgD/Vpr_Ig-like"/>
</dbReference>
<comment type="function">
    <text evidence="4 5">Required for flagellar hook formation. May act as a scaffolding protein.</text>
</comment>
<keyword evidence="8" id="KW-0969">Cilium</keyword>
<comment type="similarity">
    <text evidence="1 5">Belongs to the FlgD family.</text>
</comment>
<evidence type="ECO:0000256" key="5">
    <source>
        <dbReference type="RuleBase" id="RU362076"/>
    </source>
</evidence>
<evidence type="ECO:0000313" key="8">
    <source>
        <dbReference type="EMBL" id="MBD7976851.1"/>
    </source>
</evidence>
<dbReference type="Gene3D" id="2.30.30.910">
    <property type="match status" value="1"/>
</dbReference>
<dbReference type="InterPro" id="IPR005648">
    <property type="entry name" value="FlgD"/>
</dbReference>
<evidence type="ECO:0000259" key="7">
    <source>
        <dbReference type="Pfam" id="PF13861"/>
    </source>
</evidence>
<evidence type="ECO:0000256" key="1">
    <source>
        <dbReference type="ARBA" id="ARBA00010577"/>
    </source>
</evidence>
<gene>
    <name evidence="8" type="primary">flgD</name>
    <name evidence="8" type="ORF">H9642_06565</name>
</gene>
<accession>A0ABR8TM51</accession>
<name>A0ABR8TM51_9PSED</name>
<dbReference type="InterPro" id="IPR025963">
    <property type="entry name" value="FLgD_Tudor"/>
</dbReference>
<dbReference type="Proteomes" id="UP000611945">
    <property type="component" value="Unassembled WGS sequence"/>
</dbReference>
<evidence type="ECO:0000259" key="6">
    <source>
        <dbReference type="Pfam" id="PF13860"/>
    </source>
</evidence>
<comment type="caution">
    <text evidence="8">The sequence shown here is derived from an EMBL/GenBank/DDBJ whole genome shotgun (WGS) entry which is preliminary data.</text>
</comment>
<keyword evidence="8" id="KW-0966">Cell projection</keyword>
<evidence type="ECO:0000256" key="2">
    <source>
        <dbReference type="ARBA" id="ARBA00016013"/>
    </source>
</evidence>
<dbReference type="EMBL" id="JACSQG010000002">
    <property type="protein sequence ID" value="MBD7976851.1"/>
    <property type="molecule type" value="Genomic_DNA"/>
</dbReference>
<organism evidence="8 9">
    <name type="scientific">Serpens gallinarum</name>
    <dbReference type="NCBI Taxonomy" id="2763075"/>
    <lineage>
        <taxon>Bacteria</taxon>
        <taxon>Pseudomonadati</taxon>
        <taxon>Pseudomonadota</taxon>
        <taxon>Gammaproteobacteria</taxon>
        <taxon>Pseudomonadales</taxon>
        <taxon>Pseudomonadaceae</taxon>
        <taxon>Pseudomonas</taxon>
    </lineage>
</organism>
<protein>
    <recommendedName>
        <fullName evidence="2 5">Basal-body rod modification protein FlgD</fullName>
    </recommendedName>
</protein>
<dbReference type="Pfam" id="PF03963">
    <property type="entry name" value="FlgD"/>
    <property type="match status" value="1"/>
</dbReference>
<dbReference type="Gene3D" id="2.60.40.4070">
    <property type="match status" value="1"/>
</dbReference>
<evidence type="ECO:0000256" key="4">
    <source>
        <dbReference type="ARBA" id="ARBA00024746"/>
    </source>
</evidence>
<sequence length="221" mass="23540">MSVDSINYSRSSALTNENALPSAAVDLSELGVMENNFISLMVAQIQNQDPTNPVDSSQFLQQYASMSQVKSMENMATLQQSSLVLADNLQTLTAAGLVGQEVSVNVESLELNDQPVNGQFTLDNYSGKTSLLLTDSNGTETVIQLGEQAAGKVAYTVDPVALGLKPGQYSIQAFNADDQRLTVEVNGLVKDVRVSNTGPVLNIAGAGSVPFYNIVEFGQRS</sequence>
<evidence type="ECO:0000256" key="3">
    <source>
        <dbReference type="ARBA" id="ARBA00022795"/>
    </source>
</evidence>
<evidence type="ECO:0000313" key="9">
    <source>
        <dbReference type="Proteomes" id="UP000611945"/>
    </source>
</evidence>
<keyword evidence="8" id="KW-0282">Flagellum</keyword>
<dbReference type="RefSeq" id="WP_251835624.1">
    <property type="nucleotide sequence ID" value="NZ_JACSQG010000002.1"/>
</dbReference>